<evidence type="ECO:0000313" key="2">
    <source>
        <dbReference type="EMBL" id="ENW08871.1"/>
    </source>
</evidence>
<dbReference type="PATRIC" id="fig|1217648.3.peg.196"/>
<reference evidence="2 3" key="1">
    <citation type="submission" date="2013-02" db="EMBL/GenBank/DDBJ databases">
        <title>The Genome Sequence of Acinetobacter beijerinckii CIP 110307.</title>
        <authorList>
            <consortium name="The Broad Institute Genome Sequencing Platform"/>
            <consortium name="The Broad Institute Genome Sequencing Center for Infectious Disease"/>
            <person name="Cerqueira G."/>
            <person name="Feldgarden M."/>
            <person name="Courvalin P."/>
            <person name="Perichon B."/>
            <person name="Grillot-Courvalin C."/>
            <person name="Clermont D."/>
            <person name="Rocha E."/>
            <person name="Yoon E.-J."/>
            <person name="Nemec A."/>
            <person name="Walker B."/>
            <person name="Young S.K."/>
            <person name="Zeng Q."/>
            <person name="Gargeya S."/>
            <person name="Fitzgerald M."/>
            <person name="Haas B."/>
            <person name="Abouelleil A."/>
            <person name="Alvarado L."/>
            <person name="Arachchi H.M."/>
            <person name="Berlin A.M."/>
            <person name="Chapman S.B."/>
            <person name="Dewar J."/>
            <person name="Goldberg J."/>
            <person name="Griggs A."/>
            <person name="Gujja S."/>
            <person name="Hansen M."/>
            <person name="Howarth C."/>
            <person name="Imamovic A."/>
            <person name="Larimer J."/>
            <person name="McCowan C."/>
            <person name="Murphy C."/>
            <person name="Neiman D."/>
            <person name="Pearson M."/>
            <person name="Priest M."/>
            <person name="Roberts A."/>
            <person name="Saif S."/>
            <person name="Shea T."/>
            <person name="Sisk P."/>
            <person name="Sykes S."/>
            <person name="Wortman J."/>
            <person name="Nusbaum C."/>
            <person name="Birren B."/>
        </authorList>
    </citation>
    <scope>NUCLEOTIDE SEQUENCE [LARGE SCALE GENOMIC DNA]</scope>
    <source>
        <strain evidence="2 3">CIP 110307</strain>
    </source>
</reference>
<dbReference type="RefSeq" id="WP_005057574.1">
    <property type="nucleotide sequence ID" value="NZ_KB849763.1"/>
</dbReference>
<feature type="transmembrane region" description="Helical" evidence="1">
    <location>
        <begin position="58"/>
        <end position="79"/>
    </location>
</feature>
<name>N9FVB2_9GAMM</name>
<gene>
    <name evidence="2" type="ORF">F933_00202</name>
</gene>
<dbReference type="STRING" id="262668.GCA_000931715_01879"/>
<dbReference type="eggNOG" id="ENOG50319TU">
    <property type="taxonomic scope" value="Bacteria"/>
</dbReference>
<keyword evidence="1" id="KW-0472">Membrane</keyword>
<dbReference type="GeneID" id="29855226"/>
<keyword evidence="3" id="KW-1185">Reference proteome</keyword>
<accession>N9FVB2</accession>
<evidence type="ECO:0000256" key="1">
    <source>
        <dbReference type="SAM" id="Phobius"/>
    </source>
</evidence>
<sequence length="164" mass="19244">MLEEELTSENMIKYASYSIIVSLFLLIFYEFEFGIMVLATGISLGIFGFSTKKHSNKLFIFLLKIILMIFIGCSIYFSFEISSYMRLKAPIQKICGSVKNINISKNRHTPNTFELVNKRKVVTFLYYQEDKELFSSPNICIEYAFDDRWESYPRVFKIESESIH</sequence>
<keyword evidence="1" id="KW-0812">Transmembrane</keyword>
<evidence type="ECO:0000313" key="3">
    <source>
        <dbReference type="Proteomes" id="UP000017670"/>
    </source>
</evidence>
<organism evidence="2 3">
    <name type="scientific">Acinetobacter beijerinckii CIP 110307</name>
    <dbReference type="NCBI Taxonomy" id="1217648"/>
    <lineage>
        <taxon>Bacteria</taxon>
        <taxon>Pseudomonadati</taxon>
        <taxon>Pseudomonadota</taxon>
        <taxon>Gammaproteobacteria</taxon>
        <taxon>Moraxellales</taxon>
        <taxon>Moraxellaceae</taxon>
        <taxon>Acinetobacter</taxon>
    </lineage>
</organism>
<comment type="caution">
    <text evidence="2">The sequence shown here is derived from an EMBL/GenBank/DDBJ whole genome shotgun (WGS) entry which is preliminary data.</text>
</comment>
<keyword evidence="1" id="KW-1133">Transmembrane helix</keyword>
<dbReference type="AlphaFoldDB" id="N9FVB2"/>
<protein>
    <submittedName>
        <fullName evidence="2">Uncharacterized protein</fullName>
    </submittedName>
</protein>
<proteinExistence type="predicted"/>
<dbReference type="HOGENOM" id="CLU_135443_0_0_6"/>
<dbReference type="Proteomes" id="UP000017670">
    <property type="component" value="Unassembled WGS sequence"/>
</dbReference>
<dbReference type="EMBL" id="APQL01000001">
    <property type="protein sequence ID" value="ENW08871.1"/>
    <property type="molecule type" value="Genomic_DNA"/>
</dbReference>